<dbReference type="PROSITE" id="PS50263">
    <property type="entry name" value="CN_HYDROLASE"/>
    <property type="match status" value="1"/>
</dbReference>
<feature type="domain" description="CN hydrolase" evidence="6">
    <location>
        <begin position="9"/>
        <end position="282"/>
    </location>
</feature>
<dbReference type="AlphaFoldDB" id="A0A4Z1IGT1"/>
<feature type="active site" description="Proton acceptor" evidence="5">
    <location>
        <position position="49"/>
    </location>
</feature>
<comment type="similarity">
    <text evidence="1">Belongs to the carbon-nitrogen hydrolase superfamily. Nitrilase family.</text>
</comment>
<evidence type="ECO:0000256" key="3">
    <source>
        <dbReference type="ARBA" id="ARBA00036406"/>
    </source>
</evidence>
<reference evidence="7 8" key="1">
    <citation type="submission" date="2017-12" db="EMBL/GenBank/DDBJ databases">
        <title>Comparative genomics of Botrytis spp.</title>
        <authorList>
            <person name="Valero-Jimenez C.A."/>
            <person name="Tapia P."/>
            <person name="Veloso J."/>
            <person name="Silva-Moreno E."/>
            <person name="Staats M."/>
            <person name="Valdes J.H."/>
            <person name="Van Kan J.A.L."/>
        </authorList>
    </citation>
    <scope>NUCLEOTIDE SEQUENCE [LARGE SCALE GENOMIC DNA]</scope>
    <source>
        <strain evidence="7 8">MUCL2120</strain>
    </source>
</reference>
<dbReference type="InterPro" id="IPR000132">
    <property type="entry name" value="Nitrilase/CN_hydratase_CS"/>
</dbReference>
<evidence type="ECO:0000313" key="8">
    <source>
        <dbReference type="Proteomes" id="UP000297452"/>
    </source>
</evidence>
<dbReference type="Gene3D" id="3.60.110.10">
    <property type="entry name" value="Carbon-nitrogen hydrolase"/>
    <property type="match status" value="1"/>
</dbReference>
<dbReference type="STRING" id="278944.A0A4Z1IGT1"/>
<dbReference type="Pfam" id="PF00795">
    <property type="entry name" value="CN_hydrolase"/>
    <property type="match status" value="1"/>
</dbReference>
<evidence type="ECO:0000313" key="7">
    <source>
        <dbReference type="EMBL" id="TGO60668.1"/>
    </source>
</evidence>
<dbReference type="GO" id="GO:0016836">
    <property type="term" value="F:hydro-lyase activity"/>
    <property type="evidence" value="ECO:0007669"/>
    <property type="project" value="UniProtKB-ARBA"/>
</dbReference>
<dbReference type="PANTHER" id="PTHR46044">
    <property type="entry name" value="NITRILASE"/>
    <property type="match status" value="1"/>
</dbReference>
<evidence type="ECO:0000256" key="1">
    <source>
        <dbReference type="ARBA" id="ARBA00008129"/>
    </source>
</evidence>
<dbReference type="EMBL" id="PQXJ01000141">
    <property type="protein sequence ID" value="TGO60668.1"/>
    <property type="molecule type" value="Genomic_DNA"/>
</dbReference>
<gene>
    <name evidence="7" type="ORF">BOTNAR_0141g00100</name>
</gene>
<dbReference type="EC" id="3.5.5.1" evidence="4"/>
<dbReference type="SUPFAM" id="SSF56317">
    <property type="entry name" value="Carbon-nitrogen hydrolase"/>
    <property type="match status" value="1"/>
</dbReference>
<dbReference type="FunFam" id="3.60.110.10:FF:000011">
    <property type="entry name" value="Cyanide hydratase"/>
    <property type="match status" value="1"/>
</dbReference>
<evidence type="ECO:0000256" key="5">
    <source>
        <dbReference type="PROSITE-ProRule" id="PRU10139"/>
    </source>
</evidence>
<organism evidence="7 8">
    <name type="scientific">Botryotinia narcissicola</name>
    <dbReference type="NCBI Taxonomy" id="278944"/>
    <lineage>
        <taxon>Eukaryota</taxon>
        <taxon>Fungi</taxon>
        <taxon>Dikarya</taxon>
        <taxon>Ascomycota</taxon>
        <taxon>Pezizomycotina</taxon>
        <taxon>Leotiomycetes</taxon>
        <taxon>Helotiales</taxon>
        <taxon>Sclerotiniaceae</taxon>
        <taxon>Botryotinia</taxon>
    </lineage>
</organism>
<dbReference type="InterPro" id="IPR003010">
    <property type="entry name" value="C-N_Hydrolase"/>
</dbReference>
<dbReference type="GO" id="GO:0000257">
    <property type="term" value="F:nitrilase activity"/>
    <property type="evidence" value="ECO:0007669"/>
    <property type="project" value="UniProtKB-EC"/>
</dbReference>
<keyword evidence="2" id="KW-0378">Hydrolase</keyword>
<dbReference type="Proteomes" id="UP000297452">
    <property type="component" value="Unassembled WGS sequence"/>
</dbReference>
<comment type="caution">
    <text evidence="7">The sequence shown here is derived from an EMBL/GenBank/DDBJ whole genome shotgun (WGS) entry which is preliminary data.</text>
</comment>
<name>A0A4Z1IGT1_9HELO</name>
<dbReference type="PROSITE" id="PS00920">
    <property type="entry name" value="NITRIL_CHT_1"/>
    <property type="match status" value="1"/>
</dbReference>
<accession>A0A4Z1IGT1</accession>
<dbReference type="InterPro" id="IPR044149">
    <property type="entry name" value="Nitrilases_CHs"/>
</dbReference>
<evidence type="ECO:0000256" key="2">
    <source>
        <dbReference type="ARBA" id="ARBA00022801"/>
    </source>
</evidence>
<protein>
    <recommendedName>
        <fullName evidence="4">nitrilase</fullName>
        <ecNumber evidence="4">3.5.5.1</ecNumber>
    </recommendedName>
</protein>
<dbReference type="PANTHER" id="PTHR46044:SF14">
    <property type="entry name" value="ARYLACETONITRILASE"/>
    <property type="match status" value="1"/>
</dbReference>
<evidence type="ECO:0000259" key="6">
    <source>
        <dbReference type="PROSITE" id="PS50263"/>
    </source>
</evidence>
<keyword evidence="8" id="KW-1185">Reference proteome</keyword>
<dbReference type="InterPro" id="IPR036526">
    <property type="entry name" value="C-N_Hydrolase_sf"/>
</dbReference>
<evidence type="ECO:0000256" key="4">
    <source>
        <dbReference type="ARBA" id="ARBA00039045"/>
    </source>
</evidence>
<dbReference type="CDD" id="cd07564">
    <property type="entry name" value="nitrilases_CHs"/>
    <property type="match status" value="1"/>
</dbReference>
<sequence length="327" mass="36173">MAISTSTKYRVAVTQHEPEWFDLQKSVEKTCRIITEAAENGAQLVTFAEAFIPGYPAWIWTRPVDPILSTKYIKNSLVVDSDEMRTIQDCAAKYGIVVSLGFSENDNNSLYIAQAIIDGDGTIVMKRRKLKATHMERTIFGDSSGDSLMNVALTRVGRVGTLACWEHCQPLLKYHTLHQREQIHCSAWPPIVNHTGGPELWSMSLEGCQALSQVYAIESQTFVLHTTTVITEKGVNANSSEGGLLMSAPGGGASVIIGPDGRVMSTPLGSTTEGIVYRDIDLDQALFARSFLDVCGHYSRPDLLWLGCDTRERKLRVEEKLEVMDKC</sequence>
<dbReference type="OrthoDB" id="10250282at2759"/>
<proteinExistence type="inferred from homology"/>
<comment type="catalytic activity">
    <reaction evidence="3">
        <text>a nitrile + 2 H2O = a carboxylate + NH4(+)</text>
        <dbReference type="Rhea" id="RHEA:21724"/>
        <dbReference type="ChEBI" id="CHEBI:15377"/>
        <dbReference type="ChEBI" id="CHEBI:18379"/>
        <dbReference type="ChEBI" id="CHEBI:28938"/>
        <dbReference type="ChEBI" id="CHEBI:29067"/>
        <dbReference type="EC" id="3.5.5.1"/>
    </reaction>
</comment>